<feature type="compositionally biased region" description="Polar residues" evidence="1">
    <location>
        <begin position="12"/>
        <end position="22"/>
    </location>
</feature>
<feature type="compositionally biased region" description="Basic and acidic residues" evidence="1">
    <location>
        <begin position="1"/>
        <end position="11"/>
    </location>
</feature>
<name>A0ABV7D499_9PROT</name>
<sequence length="52" mass="5810">MIFRTSDREDTGTSPLGTGRFGQTGNLPDLYRTYRLDDTAIIDAAAELFLEK</sequence>
<feature type="region of interest" description="Disordered" evidence="1">
    <location>
        <begin position="1"/>
        <end position="22"/>
    </location>
</feature>
<evidence type="ECO:0000313" key="2">
    <source>
        <dbReference type="EMBL" id="MFC3051539.1"/>
    </source>
</evidence>
<reference evidence="3" key="1">
    <citation type="journal article" date="2019" name="Int. J. Syst. Evol. Microbiol.">
        <title>The Global Catalogue of Microorganisms (GCM) 10K type strain sequencing project: providing services to taxonomists for standard genome sequencing and annotation.</title>
        <authorList>
            <consortium name="The Broad Institute Genomics Platform"/>
            <consortium name="The Broad Institute Genome Sequencing Center for Infectious Disease"/>
            <person name="Wu L."/>
            <person name="Ma J."/>
        </authorList>
    </citation>
    <scope>NUCLEOTIDE SEQUENCE [LARGE SCALE GENOMIC DNA]</scope>
    <source>
        <strain evidence="3">KCTC 62164</strain>
    </source>
</reference>
<dbReference type="Proteomes" id="UP001595444">
    <property type="component" value="Unassembled WGS sequence"/>
</dbReference>
<dbReference type="RefSeq" id="WP_194215021.1">
    <property type="nucleotide sequence ID" value="NZ_CP061205.1"/>
</dbReference>
<dbReference type="EMBL" id="JBHRSL010000004">
    <property type="protein sequence ID" value="MFC3051539.1"/>
    <property type="molecule type" value="Genomic_DNA"/>
</dbReference>
<organism evidence="2 3">
    <name type="scientific">Kordiimonas pumila</name>
    <dbReference type="NCBI Taxonomy" id="2161677"/>
    <lineage>
        <taxon>Bacteria</taxon>
        <taxon>Pseudomonadati</taxon>
        <taxon>Pseudomonadota</taxon>
        <taxon>Alphaproteobacteria</taxon>
        <taxon>Kordiimonadales</taxon>
        <taxon>Kordiimonadaceae</taxon>
        <taxon>Kordiimonas</taxon>
    </lineage>
</organism>
<proteinExistence type="predicted"/>
<protein>
    <submittedName>
        <fullName evidence="2">Uncharacterized protein</fullName>
    </submittedName>
</protein>
<evidence type="ECO:0000313" key="3">
    <source>
        <dbReference type="Proteomes" id="UP001595444"/>
    </source>
</evidence>
<gene>
    <name evidence="2" type="ORF">ACFOKA_06475</name>
</gene>
<keyword evidence="3" id="KW-1185">Reference proteome</keyword>
<accession>A0ABV7D499</accession>
<dbReference type="InterPro" id="IPR009014">
    <property type="entry name" value="Transketo_C/PFOR_II"/>
</dbReference>
<comment type="caution">
    <text evidence="2">The sequence shown here is derived from an EMBL/GenBank/DDBJ whole genome shotgun (WGS) entry which is preliminary data.</text>
</comment>
<dbReference type="SUPFAM" id="SSF52922">
    <property type="entry name" value="TK C-terminal domain-like"/>
    <property type="match status" value="1"/>
</dbReference>
<evidence type="ECO:0000256" key="1">
    <source>
        <dbReference type="SAM" id="MobiDB-lite"/>
    </source>
</evidence>